<dbReference type="AlphaFoldDB" id="A0A2N1PFJ4"/>
<feature type="transmembrane region" description="Helical" evidence="1">
    <location>
        <begin position="39"/>
        <end position="62"/>
    </location>
</feature>
<accession>A0A2N1PFJ4</accession>
<evidence type="ECO:0000313" key="3">
    <source>
        <dbReference type="Proteomes" id="UP000233256"/>
    </source>
</evidence>
<keyword evidence="1" id="KW-0472">Membrane</keyword>
<comment type="caution">
    <text evidence="2">The sequence shown here is derived from an EMBL/GenBank/DDBJ whole genome shotgun (WGS) entry which is preliminary data.</text>
</comment>
<keyword evidence="1" id="KW-0812">Transmembrane</keyword>
<dbReference type="Proteomes" id="UP000233256">
    <property type="component" value="Unassembled WGS sequence"/>
</dbReference>
<protein>
    <submittedName>
        <fullName evidence="2">Uncharacterized protein</fullName>
    </submittedName>
</protein>
<evidence type="ECO:0000256" key="1">
    <source>
        <dbReference type="SAM" id="Phobius"/>
    </source>
</evidence>
<organism evidence="2 3">
    <name type="scientific">Candidatus Wallbacteria bacterium HGW-Wallbacteria-1</name>
    <dbReference type="NCBI Taxonomy" id="2013854"/>
    <lineage>
        <taxon>Bacteria</taxon>
        <taxon>Candidatus Walliibacteriota</taxon>
    </lineage>
</organism>
<sequence>MSMLIRIKNIVVLLLSVFFLIFGINLLAGSFKMKNPLEFVMTLFSASFIILFCIAGILYAFFRFFPGKADDETNHADTK</sequence>
<name>A0A2N1PFJ4_9BACT</name>
<dbReference type="EMBL" id="PGXC01000211">
    <property type="protein sequence ID" value="PKK87109.1"/>
    <property type="molecule type" value="Genomic_DNA"/>
</dbReference>
<gene>
    <name evidence="2" type="ORF">CVV64_22695</name>
</gene>
<evidence type="ECO:0000313" key="2">
    <source>
        <dbReference type="EMBL" id="PKK87109.1"/>
    </source>
</evidence>
<reference evidence="2 3" key="1">
    <citation type="journal article" date="2017" name="ISME J.">
        <title>Potential for microbial H2 and metal transformations associated with novel bacteria and archaea in deep terrestrial subsurface sediments.</title>
        <authorList>
            <person name="Hernsdorf A.W."/>
            <person name="Amano Y."/>
            <person name="Miyakawa K."/>
            <person name="Ise K."/>
            <person name="Suzuki Y."/>
            <person name="Anantharaman K."/>
            <person name="Probst A."/>
            <person name="Burstein D."/>
            <person name="Thomas B.C."/>
            <person name="Banfield J.F."/>
        </authorList>
    </citation>
    <scope>NUCLEOTIDE SEQUENCE [LARGE SCALE GENOMIC DNA]</scope>
    <source>
        <strain evidence="2">HGW-Wallbacteria-1</strain>
    </source>
</reference>
<keyword evidence="1" id="KW-1133">Transmembrane helix</keyword>
<proteinExistence type="predicted"/>